<dbReference type="STRING" id="984486.A0A1E3QT49"/>
<dbReference type="GO" id="GO:0005789">
    <property type="term" value="C:endoplasmic reticulum membrane"/>
    <property type="evidence" value="ECO:0007669"/>
    <property type="project" value="EnsemblFungi"/>
</dbReference>
<protein>
    <recommendedName>
        <fullName evidence="6">Protein YIP</fullName>
    </recommendedName>
</protein>
<evidence type="ECO:0000256" key="2">
    <source>
        <dbReference type="ARBA" id="ARBA00010596"/>
    </source>
</evidence>
<feature type="transmembrane region" description="Helical" evidence="6">
    <location>
        <begin position="210"/>
        <end position="231"/>
    </location>
</feature>
<dbReference type="AlphaFoldDB" id="A0A1E3QT49"/>
<keyword evidence="4 6" id="KW-1133">Transmembrane helix</keyword>
<proteinExistence type="inferred from homology"/>
<dbReference type="OrthoDB" id="440385at2759"/>
<dbReference type="InterPro" id="IPR006977">
    <property type="entry name" value="Yip1_dom"/>
</dbReference>
<evidence type="ECO:0000256" key="6">
    <source>
        <dbReference type="RuleBase" id="RU361264"/>
    </source>
</evidence>
<name>A0A1E3QT49_9ASCO</name>
<dbReference type="GO" id="GO:0006888">
    <property type="term" value="P:endoplasmic reticulum to Golgi vesicle-mediated transport"/>
    <property type="evidence" value="ECO:0007669"/>
    <property type="project" value="EnsemblFungi"/>
</dbReference>
<accession>A0A1E3QT49</accession>
<evidence type="ECO:0000259" key="7">
    <source>
        <dbReference type="Pfam" id="PF04893"/>
    </source>
</evidence>
<feature type="domain" description="Yip1" evidence="7">
    <location>
        <begin position="124"/>
        <end position="258"/>
    </location>
</feature>
<reference evidence="9" key="1">
    <citation type="submission" date="2016-05" db="EMBL/GenBank/DDBJ databases">
        <title>Comparative genomics of biotechnologically important yeasts.</title>
        <authorList>
            <consortium name="DOE Joint Genome Institute"/>
            <person name="Riley R."/>
            <person name="Haridas S."/>
            <person name="Wolfe K.H."/>
            <person name="Lopes M.R."/>
            <person name="Hittinger C.T."/>
            <person name="Goker M."/>
            <person name="Salamov A."/>
            <person name="Wisecaver J."/>
            <person name="Long T.M."/>
            <person name="Aerts A.L."/>
            <person name="Barry K."/>
            <person name="Choi C."/>
            <person name="Clum A."/>
            <person name="Coughlan A.Y."/>
            <person name="Deshpande S."/>
            <person name="Douglass A.P."/>
            <person name="Hanson S.J."/>
            <person name="Klenk H.-P."/>
            <person name="Labutti K."/>
            <person name="Lapidus A."/>
            <person name="Lindquist E."/>
            <person name="Lipzen A."/>
            <person name="Meier-Kolthoff J.P."/>
            <person name="Ohm R.A."/>
            <person name="Otillar R.P."/>
            <person name="Pangilinan J."/>
            <person name="Peng Y."/>
            <person name="Rokas A."/>
            <person name="Rosa C.A."/>
            <person name="Scheuner C."/>
            <person name="Sibirny A.A."/>
            <person name="Slot J.C."/>
            <person name="Stielow J.B."/>
            <person name="Sun H."/>
            <person name="Kurtzman C.P."/>
            <person name="Blackwell M."/>
            <person name="Grigoriev I.V."/>
            <person name="Jeffries T.W."/>
        </authorList>
    </citation>
    <scope>NUCLEOTIDE SEQUENCE [LARGE SCALE GENOMIC DNA]</scope>
    <source>
        <strain evidence="9">NRRL Y-12698</strain>
    </source>
</reference>
<dbReference type="InterPro" id="IPR045231">
    <property type="entry name" value="Yip1/4-like"/>
</dbReference>
<evidence type="ECO:0000256" key="1">
    <source>
        <dbReference type="ARBA" id="ARBA00004141"/>
    </source>
</evidence>
<dbReference type="GO" id="GO:0048280">
    <property type="term" value="P:vesicle fusion with Golgi apparatus"/>
    <property type="evidence" value="ECO:0007669"/>
    <property type="project" value="EnsemblFungi"/>
</dbReference>
<keyword evidence="9" id="KW-1185">Reference proteome</keyword>
<gene>
    <name evidence="8" type="ORF">BABINDRAFT_161022</name>
</gene>
<dbReference type="EMBL" id="KV454429">
    <property type="protein sequence ID" value="ODQ80818.1"/>
    <property type="molecule type" value="Genomic_DNA"/>
</dbReference>
<evidence type="ECO:0000256" key="4">
    <source>
        <dbReference type="ARBA" id="ARBA00022989"/>
    </source>
</evidence>
<sequence length="265" mass="28503">MAYFQQQSYGNNQPQFYAASNANANTYNPQQFQASAPVSGFMNNQFASPSADVTGNMSGQLLSQGVFAAFGTSGYPGESPLLEELGINFQHIKTKTLAVLNPFTSYAKFAVSSTGESDNGADNVMNDADLAGPILFVLMFGSFLLMAGKVQFGYVYGVGLFGTISLHYLFKLMGDNPGMDVLRSCSVIGYCLLPLVLLSLAGVFVNLDCFFGYIAGALSVLWCTLAASGFFQSVLRVNGVRALIGYPLMMFYSVFALMVIFVEVN</sequence>
<dbReference type="Pfam" id="PF04893">
    <property type="entry name" value="Yip1"/>
    <property type="match status" value="1"/>
</dbReference>
<feature type="transmembrane region" description="Helical" evidence="6">
    <location>
        <begin position="182"/>
        <end position="204"/>
    </location>
</feature>
<comment type="subcellular location">
    <subcellularLocation>
        <location evidence="6">Golgi apparatus membrane</location>
        <topology evidence="6">Multi-pass membrane protein</topology>
    </subcellularLocation>
    <subcellularLocation>
        <location evidence="1">Membrane</location>
        <topology evidence="1">Multi-pass membrane protein</topology>
    </subcellularLocation>
</comment>
<evidence type="ECO:0000313" key="9">
    <source>
        <dbReference type="Proteomes" id="UP000094336"/>
    </source>
</evidence>
<keyword evidence="5 6" id="KW-0472">Membrane</keyword>
<comment type="similarity">
    <text evidence="2 6">Belongs to the YIP1 family.</text>
</comment>
<dbReference type="Proteomes" id="UP000094336">
    <property type="component" value="Unassembled WGS sequence"/>
</dbReference>
<feature type="transmembrane region" description="Helical" evidence="6">
    <location>
        <begin position="153"/>
        <end position="170"/>
    </location>
</feature>
<feature type="transmembrane region" description="Helical" evidence="6">
    <location>
        <begin position="130"/>
        <end position="147"/>
    </location>
</feature>
<dbReference type="GO" id="GO:0000139">
    <property type="term" value="C:Golgi membrane"/>
    <property type="evidence" value="ECO:0007669"/>
    <property type="project" value="UniProtKB-SubCell"/>
</dbReference>
<dbReference type="GO" id="GO:0005802">
    <property type="term" value="C:trans-Golgi network"/>
    <property type="evidence" value="ECO:0007669"/>
    <property type="project" value="TreeGrafter"/>
</dbReference>
<dbReference type="PANTHER" id="PTHR21236:SF2">
    <property type="entry name" value="PROTEIN YIPF"/>
    <property type="match status" value="1"/>
</dbReference>
<dbReference type="GO" id="GO:0030134">
    <property type="term" value="C:COPII-coated ER to Golgi transport vesicle"/>
    <property type="evidence" value="ECO:0007669"/>
    <property type="project" value="EnsemblFungi"/>
</dbReference>
<keyword evidence="3 6" id="KW-0812">Transmembrane</keyword>
<organism evidence="8 9">
    <name type="scientific">Babjeviella inositovora NRRL Y-12698</name>
    <dbReference type="NCBI Taxonomy" id="984486"/>
    <lineage>
        <taxon>Eukaryota</taxon>
        <taxon>Fungi</taxon>
        <taxon>Dikarya</taxon>
        <taxon>Ascomycota</taxon>
        <taxon>Saccharomycotina</taxon>
        <taxon>Pichiomycetes</taxon>
        <taxon>Serinales incertae sedis</taxon>
        <taxon>Babjeviella</taxon>
    </lineage>
</organism>
<evidence type="ECO:0000313" key="8">
    <source>
        <dbReference type="EMBL" id="ODQ80818.1"/>
    </source>
</evidence>
<evidence type="ECO:0000256" key="3">
    <source>
        <dbReference type="ARBA" id="ARBA00022692"/>
    </source>
</evidence>
<feature type="transmembrane region" description="Helical" evidence="6">
    <location>
        <begin position="243"/>
        <end position="262"/>
    </location>
</feature>
<dbReference type="RefSeq" id="XP_018986146.1">
    <property type="nucleotide sequence ID" value="XM_019128600.1"/>
</dbReference>
<dbReference type="GeneID" id="30146453"/>
<evidence type="ECO:0000256" key="5">
    <source>
        <dbReference type="ARBA" id="ARBA00023136"/>
    </source>
</evidence>
<dbReference type="PANTHER" id="PTHR21236">
    <property type="entry name" value="GOLGI MEMBRANE PROTEIN YIP1"/>
    <property type="match status" value="1"/>
</dbReference>